<evidence type="ECO:0000313" key="10">
    <source>
        <dbReference type="EMBL" id="MFC4653198.1"/>
    </source>
</evidence>
<evidence type="ECO:0000259" key="9">
    <source>
        <dbReference type="Pfam" id="PF21982"/>
    </source>
</evidence>
<dbReference type="EMBL" id="JBHSGD010000008">
    <property type="protein sequence ID" value="MFC4653198.1"/>
    <property type="molecule type" value="Genomic_DNA"/>
</dbReference>
<dbReference type="RefSeq" id="WP_213536378.1">
    <property type="nucleotide sequence ID" value="NZ_BOVQ01000006.1"/>
</dbReference>
<evidence type="ECO:0000256" key="6">
    <source>
        <dbReference type="HAMAP-Rule" id="MF_01114"/>
    </source>
</evidence>
<dbReference type="InterPro" id="IPR003783">
    <property type="entry name" value="Regulatory_RecX"/>
</dbReference>
<name>A0ABV9JGX3_9LACT</name>
<proteinExistence type="inferred from homology"/>
<comment type="similarity">
    <text evidence="3 6">Belongs to the RecX family.</text>
</comment>
<evidence type="ECO:0000259" key="7">
    <source>
        <dbReference type="Pfam" id="PF02631"/>
    </source>
</evidence>
<dbReference type="Gene3D" id="1.10.10.10">
    <property type="entry name" value="Winged helix-like DNA-binding domain superfamily/Winged helix DNA-binding domain"/>
    <property type="match status" value="4"/>
</dbReference>
<dbReference type="Proteomes" id="UP001595987">
    <property type="component" value="Unassembled WGS sequence"/>
</dbReference>
<dbReference type="Pfam" id="PF21982">
    <property type="entry name" value="RecX_HTH1"/>
    <property type="match status" value="1"/>
</dbReference>
<evidence type="ECO:0000256" key="4">
    <source>
        <dbReference type="ARBA" id="ARBA00018111"/>
    </source>
</evidence>
<sequence length="275" mass="31466">MVKITEIKKLKRLYKITFDSFVSIENQDEVDKIYVCEDTIVHFMLTRDKSFSDEELSELVAFDNFAQGKSLALYYISFKSRTAGEVRKYLVEHEIVAEQIEQILSNLTENGLVNDVAYAENYIQGKIAMASAGPFQIKQKLMIKGISGEIIADSLEKLYDETVQIEIATKLADKTVKNKFTQLPLNQLKQKITQNLMNKGFTYNISAIALDNLELEANEENEQELLYNELDKAVKKYSRNYGGYDLKNRVTQALARKGFNFSDISSALRDIIFDD</sequence>
<keyword evidence="11" id="KW-1185">Reference proteome</keyword>
<feature type="domain" description="RecX first three-helical" evidence="9">
    <location>
        <begin position="69"/>
        <end position="105"/>
    </location>
</feature>
<dbReference type="InterPro" id="IPR036388">
    <property type="entry name" value="WH-like_DNA-bd_sf"/>
</dbReference>
<comment type="subcellular location">
    <subcellularLocation>
        <location evidence="2 6">Cytoplasm</location>
    </subcellularLocation>
</comment>
<comment type="caution">
    <text evidence="10">The sequence shown here is derived from an EMBL/GenBank/DDBJ whole genome shotgun (WGS) entry which is preliminary data.</text>
</comment>
<dbReference type="HAMAP" id="MF_01114">
    <property type="entry name" value="RecX"/>
    <property type="match status" value="1"/>
</dbReference>
<accession>A0ABV9JGX3</accession>
<evidence type="ECO:0000256" key="3">
    <source>
        <dbReference type="ARBA" id="ARBA00009695"/>
    </source>
</evidence>
<dbReference type="InterPro" id="IPR053926">
    <property type="entry name" value="RecX_HTH_1st"/>
</dbReference>
<organism evidence="10 11">
    <name type="scientific">Lactococcus nasutitermitis</name>
    <dbReference type="NCBI Taxonomy" id="1652957"/>
    <lineage>
        <taxon>Bacteria</taxon>
        <taxon>Bacillati</taxon>
        <taxon>Bacillota</taxon>
        <taxon>Bacilli</taxon>
        <taxon>Lactobacillales</taxon>
        <taxon>Streptococcaceae</taxon>
        <taxon>Lactococcus</taxon>
    </lineage>
</organism>
<dbReference type="Pfam" id="PF02631">
    <property type="entry name" value="RecX_HTH2"/>
    <property type="match status" value="1"/>
</dbReference>
<evidence type="ECO:0000259" key="8">
    <source>
        <dbReference type="Pfam" id="PF21981"/>
    </source>
</evidence>
<dbReference type="PANTHER" id="PTHR33602:SF1">
    <property type="entry name" value="REGULATORY PROTEIN RECX FAMILY PROTEIN"/>
    <property type="match status" value="1"/>
</dbReference>
<protein>
    <recommendedName>
        <fullName evidence="4 6">Regulatory protein RecX</fullName>
    </recommendedName>
</protein>
<feature type="domain" description="RecX second three-helical" evidence="7">
    <location>
        <begin position="114"/>
        <end position="155"/>
    </location>
</feature>
<reference evidence="11" key="1">
    <citation type="journal article" date="2019" name="Int. J. Syst. Evol. Microbiol.">
        <title>The Global Catalogue of Microorganisms (GCM) 10K type strain sequencing project: providing services to taxonomists for standard genome sequencing and annotation.</title>
        <authorList>
            <consortium name="The Broad Institute Genomics Platform"/>
            <consortium name="The Broad Institute Genome Sequencing Center for Infectious Disease"/>
            <person name="Wu L."/>
            <person name="Ma J."/>
        </authorList>
    </citation>
    <scope>NUCLEOTIDE SEQUENCE [LARGE SCALE GENOMIC DNA]</scope>
    <source>
        <strain evidence="11">CCUG 63287</strain>
    </source>
</reference>
<dbReference type="Pfam" id="PF21981">
    <property type="entry name" value="RecX_HTH3"/>
    <property type="match status" value="1"/>
</dbReference>
<evidence type="ECO:0000256" key="1">
    <source>
        <dbReference type="ARBA" id="ARBA00003529"/>
    </source>
</evidence>
<dbReference type="NCBIfam" id="NF010733">
    <property type="entry name" value="PRK14135.1"/>
    <property type="match status" value="1"/>
</dbReference>
<dbReference type="InterPro" id="IPR053924">
    <property type="entry name" value="RecX_HTH_2nd"/>
</dbReference>
<dbReference type="PANTHER" id="PTHR33602">
    <property type="entry name" value="REGULATORY PROTEIN RECX FAMILY PROTEIN"/>
    <property type="match status" value="1"/>
</dbReference>
<evidence type="ECO:0000313" key="11">
    <source>
        <dbReference type="Proteomes" id="UP001595987"/>
    </source>
</evidence>
<evidence type="ECO:0000256" key="5">
    <source>
        <dbReference type="ARBA" id="ARBA00022490"/>
    </source>
</evidence>
<keyword evidence="5 6" id="KW-0963">Cytoplasm</keyword>
<feature type="domain" description="RecX third three-helical" evidence="8">
    <location>
        <begin position="221"/>
        <end position="268"/>
    </location>
</feature>
<evidence type="ECO:0000256" key="2">
    <source>
        <dbReference type="ARBA" id="ARBA00004496"/>
    </source>
</evidence>
<gene>
    <name evidence="6 10" type="primary">recX</name>
    <name evidence="10" type="ORF">ACFO26_09810</name>
</gene>
<comment type="function">
    <text evidence="1 6">Modulates RecA activity.</text>
</comment>
<dbReference type="InterPro" id="IPR053925">
    <property type="entry name" value="RecX_HTH_3rd"/>
</dbReference>